<keyword evidence="6" id="KW-1185">Reference proteome</keyword>
<reference evidence="5 6" key="1">
    <citation type="submission" date="2018-03" db="EMBL/GenBank/DDBJ databases">
        <authorList>
            <person name="Keele B.F."/>
        </authorList>
    </citation>
    <scope>NUCLEOTIDE SEQUENCE [LARGE SCALE GENOMIC DNA]</scope>
    <source>
        <strain evidence="5 6">CECT 8811</strain>
    </source>
</reference>
<dbReference type="SMART" id="SM00421">
    <property type="entry name" value="HTH_LUXR"/>
    <property type="match status" value="1"/>
</dbReference>
<feature type="domain" description="HTH luxR-type" evidence="4">
    <location>
        <begin position="114"/>
        <end position="179"/>
    </location>
</feature>
<dbReference type="AlphaFoldDB" id="A0A2R8ALH5"/>
<dbReference type="RefSeq" id="WP_108856858.1">
    <property type="nucleotide sequence ID" value="NZ_OMOI01000001.1"/>
</dbReference>
<protein>
    <submittedName>
        <fullName evidence="5">Tetrathionate response regulatory protein TtrR</fullName>
    </submittedName>
</protein>
<organism evidence="5 6">
    <name type="scientific">Aliiroseovarius pelagivivens</name>
    <dbReference type="NCBI Taxonomy" id="1639690"/>
    <lineage>
        <taxon>Bacteria</taxon>
        <taxon>Pseudomonadati</taxon>
        <taxon>Pseudomonadota</taxon>
        <taxon>Alphaproteobacteria</taxon>
        <taxon>Rhodobacterales</taxon>
        <taxon>Paracoccaceae</taxon>
        <taxon>Aliiroseovarius</taxon>
    </lineage>
</organism>
<dbReference type="PROSITE" id="PS50043">
    <property type="entry name" value="HTH_LUXR_2"/>
    <property type="match status" value="1"/>
</dbReference>
<dbReference type="EMBL" id="OMOI01000001">
    <property type="protein sequence ID" value="SPF76888.1"/>
    <property type="molecule type" value="Genomic_DNA"/>
</dbReference>
<evidence type="ECO:0000256" key="2">
    <source>
        <dbReference type="ARBA" id="ARBA00023125"/>
    </source>
</evidence>
<dbReference type="PRINTS" id="PR00038">
    <property type="entry name" value="HTHLUXR"/>
</dbReference>
<sequence length="180" mass="20624">MTQMDLAFMYAPTGLALTENRIVRQCNLRFAEMFGAEVDSFRDMPLERLYPSLKDYEKVAHVGGDILRETGRYEDERIMRRLDGDMFWCRVRGTSLTPDDPFRQGVWSFADLSAERPVVELTPRERDVAILTCQGKTSKEIGLTLGLSYRTVEAHRARLLQKFGARKLPELVAKFSGMPI</sequence>
<dbReference type="CDD" id="cd06170">
    <property type="entry name" value="LuxR_C_like"/>
    <property type="match status" value="1"/>
</dbReference>
<gene>
    <name evidence="5" type="primary">ttrR</name>
    <name evidence="5" type="ORF">ALP8811_01905</name>
</gene>
<evidence type="ECO:0000313" key="5">
    <source>
        <dbReference type="EMBL" id="SPF76888.1"/>
    </source>
</evidence>
<evidence type="ECO:0000259" key="4">
    <source>
        <dbReference type="PROSITE" id="PS50043"/>
    </source>
</evidence>
<dbReference type="SUPFAM" id="SSF46894">
    <property type="entry name" value="C-terminal effector domain of the bipartite response regulators"/>
    <property type="match status" value="1"/>
</dbReference>
<evidence type="ECO:0000313" key="6">
    <source>
        <dbReference type="Proteomes" id="UP000244911"/>
    </source>
</evidence>
<dbReference type="GO" id="GO:0003677">
    <property type="term" value="F:DNA binding"/>
    <property type="evidence" value="ECO:0007669"/>
    <property type="project" value="UniProtKB-KW"/>
</dbReference>
<dbReference type="PANTHER" id="PTHR44688">
    <property type="entry name" value="DNA-BINDING TRANSCRIPTIONAL ACTIVATOR DEVR_DOSR"/>
    <property type="match status" value="1"/>
</dbReference>
<dbReference type="InterPro" id="IPR016032">
    <property type="entry name" value="Sig_transdc_resp-reg_C-effctor"/>
</dbReference>
<dbReference type="Pfam" id="PF00196">
    <property type="entry name" value="GerE"/>
    <property type="match status" value="1"/>
</dbReference>
<dbReference type="PANTHER" id="PTHR44688:SF16">
    <property type="entry name" value="DNA-BINDING TRANSCRIPTIONAL ACTIVATOR DEVR_DOSR"/>
    <property type="match status" value="1"/>
</dbReference>
<dbReference type="GO" id="GO:0006355">
    <property type="term" value="P:regulation of DNA-templated transcription"/>
    <property type="evidence" value="ECO:0007669"/>
    <property type="project" value="InterPro"/>
</dbReference>
<dbReference type="InterPro" id="IPR000792">
    <property type="entry name" value="Tscrpt_reg_LuxR_C"/>
</dbReference>
<accession>A0A2R8ALH5</accession>
<dbReference type="Proteomes" id="UP000244911">
    <property type="component" value="Unassembled WGS sequence"/>
</dbReference>
<dbReference type="Gene3D" id="3.30.450.20">
    <property type="entry name" value="PAS domain"/>
    <property type="match status" value="1"/>
</dbReference>
<name>A0A2R8ALH5_9RHOB</name>
<keyword evidence="2" id="KW-0238">DNA-binding</keyword>
<dbReference type="OrthoDB" id="9782655at2"/>
<evidence type="ECO:0000256" key="1">
    <source>
        <dbReference type="ARBA" id="ARBA00023015"/>
    </source>
</evidence>
<dbReference type="SUPFAM" id="SSF55785">
    <property type="entry name" value="PYP-like sensor domain (PAS domain)"/>
    <property type="match status" value="1"/>
</dbReference>
<evidence type="ECO:0000256" key="3">
    <source>
        <dbReference type="ARBA" id="ARBA00023163"/>
    </source>
</evidence>
<dbReference type="PROSITE" id="PS00622">
    <property type="entry name" value="HTH_LUXR_1"/>
    <property type="match status" value="1"/>
</dbReference>
<dbReference type="InterPro" id="IPR036388">
    <property type="entry name" value="WH-like_DNA-bd_sf"/>
</dbReference>
<keyword evidence="3" id="KW-0804">Transcription</keyword>
<keyword evidence="1" id="KW-0805">Transcription regulation</keyword>
<proteinExistence type="predicted"/>
<dbReference type="InterPro" id="IPR035965">
    <property type="entry name" value="PAS-like_dom_sf"/>
</dbReference>
<dbReference type="Gene3D" id="1.10.10.10">
    <property type="entry name" value="Winged helix-like DNA-binding domain superfamily/Winged helix DNA-binding domain"/>
    <property type="match status" value="1"/>
</dbReference>